<dbReference type="Pfam" id="PF00528">
    <property type="entry name" value="BPD_transp_1"/>
    <property type="match status" value="1"/>
</dbReference>
<evidence type="ECO:0000256" key="9">
    <source>
        <dbReference type="RuleBase" id="RU363043"/>
    </source>
</evidence>
<dbReference type="Gene3D" id="1.10.3720.10">
    <property type="entry name" value="MetI-like"/>
    <property type="match status" value="1"/>
</dbReference>
<dbReference type="OrthoDB" id="9807065at2"/>
<dbReference type="KEGG" id="cmag:CBW24_09475"/>
<dbReference type="GO" id="GO:0005886">
    <property type="term" value="C:plasma membrane"/>
    <property type="evidence" value="ECO:0007669"/>
    <property type="project" value="UniProtKB-SubCell"/>
</dbReference>
<dbReference type="GO" id="GO:0035435">
    <property type="term" value="P:phosphate ion transmembrane transport"/>
    <property type="evidence" value="ECO:0007669"/>
    <property type="project" value="InterPro"/>
</dbReference>
<dbReference type="PROSITE" id="PS50928">
    <property type="entry name" value="ABC_TM1"/>
    <property type="match status" value="1"/>
</dbReference>
<dbReference type="Proteomes" id="UP000219050">
    <property type="component" value="Chromosome"/>
</dbReference>
<sequence>MSDASFSGVTPSDGTPRKGSLLQADARTRKRNAAETRFKAYGIGAIAIGLFALVWLLSAIISNGLPAFTQTKMVLPIELPEAKLDKSGTRDLEVMSKVSTFGYKPLIEDALMAEVQRRGIATEFDDAGDLADGIVSSSAAAIVRDRVLANPEIVGTTQEFEILTSSRIDGYFKGRVTRDSIARDKNIDAAHLDVADALQDAGVMRAGFNWDFITGADASESRPEQAGIGIAILGSFFMMLVVLILSLPIGVASSIYLEEFAPKNRFTDLIEVNISNLAAVPSIVFGILGLAVFIQFMHLPQSAPLVGGLVLTLMTLPTIIISTRAALKAVPPSIRDAALGVGASKMQSVFHHVLPLAMPGILTGTILGLAQALGETAPLLLIGMVGYIATNMPDGIADGFLSPNSAMPAQIYEWAKRADPAYYERAWGGIIILLLFLMVMNIIAIILRRRFERRW</sequence>
<gene>
    <name evidence="12" type="ORF">CBW24_09475</name>
</gene>
<keyword evidence="5 9" id="KW-1003">Cell membrane</keyword>
<dbReference type="RefSeq" id="WP_088661854.1">
    <property type="nucleotide sequence ID" value="NZ_CP021404.1"/>
</dbReference>
<dbReference type="Pfam" id="PF11812">
    <property type="entry name" value="DUF3333"/>
    <property type="match status" value="1"/>
</dbReference>
<reference evidence="12 13" key="1">
    <citation type="submission" date="2017-05" db="EMBL/GenBank/DDBJ databases">
        <title>Comparative genomic and metabolic analysis of manganese-oxidizing mechanisms in Celeribater manganoxidans DY25T: its adaption to the environment of polymetallic nodule.</title>
        <authorList>
            <person name="Wang X."/>
        </authorList>
    </citation>
    <scope>NUCLEOTIDE SEQUENCE [LARGE SCALE GENOMIC DNA]</scope>
    <source>
        <strain evidence="12 13">DY25</strain>
    </source>
</reference>
<feature type="transmembrane region" description="Helical" evidence="9">
    <location>
        <begin position="40"/>
        <end position="61"/>
    </location>
</feature>
<accession>A0A291M0B4</accession>
<keyword evidence="7 9" id="KW-1133">Transmembrane helix</keyword>
<dbReference type="GO" id="GO:0005315">
    <property type="term" value="F:phosphate transmembrane transporter activity"/>
    <property type="evidence" value="ECO:0007669"/>
    <property type="project" value="InterPro"/>
</dbReference>
<evidence type="ECO:0000256" key="2">
    <source>
        <dbReference type="ARBA" id="ARBA00007069"/>
    </source>
</evidence>
<name>A0A291M0B4_9RHOB</name>
<comment type="subcellular location">
    <subcellularLocation>
        <location evidence="9">Cell inner membrane</location>
        <topology evidence="9">Multi-pass membrane protein</topology>
    </subcellularLocation>
    <subcellularLocation>
        <location evidence="1">Cell membrane</location>
        <topology evidence="1">Multi-pass membrane protein</topology>
    </subcellularLocation>
</comment>
<feature type="transmembrane region" description="Helical" evidence="9">
    <location>
        <begin position="426"/>
        <end position="447"/>
    </location>
</feature>
<dbReference type="CDD" id="cd06261">
    <property type="entry name" value="TM_PBP2"/>
    <property type="match status" value="1"/>
</dbReference>
<dbReference type="SUPFAM" id="SSF161098">
    <property type="entry name" value="MetI-like"/>
    <property type="match status" value="1"/>
</dbReference>
<dbReference type="PANTHER" id="PTHR43470">
    <property type="entry name" value="PHOSPHATE TRANSPORT SYSTEM PERMEASE PROTEIN PSTA-RELATED"/>
    <property type="match status" value="1"/>
</dbReference>
<evidence type="ECO:0000256" key="6">
    <source>
        <dbReference type="ARBA" id="ARBA00022692"/>
    </source>
</evidence>
<protein>
    <recommendedName>
        <fullName evidence="3 9">Phosphate transport system permease protein PstA</fullName>
    </recommendedName>
</protein>
<evidence type="ECO:0000256" key="10">
    <source>
        <dbReference type="SAM" id="MobiDB-lite"/>
    </source>
</evidence>
<evidence type="ECO:0000256" key="4">
    <source>
        <dbReference type="ARBA" id="ARBA00022448"/>
    </source>
</evidence>
<dbReference type="AlphaFoldDB" id="A0A291M0B4"/>
<keyword evidence="6 9" id="KW-0812">Transmembrane</keyword>
<dbReference type="InterPro" id="IPR024573">
    <property type="entry name" value="DUF3333"/>
</dbReference>
<dbReference type="InterPro" id="IPR005672">
    <property type="entry name" value="Phosphate_PstA"/>
</dbReference>
<evidence type="ECO:0000256" key="1">
    <source>
        <dbReference type="ARBA" id="ARBA00004651"/>
    </source>
</evidence>
<feature type="transmembrane region" description="Helical" evidence="9">
    <location>
        <begin position="353"/>
        <end position="374"/>
    </location>
</feature>
<dbReference type="InterPro" id="IPR000515">
    <property type="entry name" value="MetI-like"/>
</dbReference>
<dbReference type="NCBIfam" id="TIGR00974">
    <property type="entry name" value="3a0107s02c"/>
    <property type="match status" value="1"/>
</dbReference>
<feature type="compositionally biased region" description="Polar residues" evidence="10">
    <location>
        <begin position="1"/>
        <end position="13"/>
    </location>
</feature>
<organism evidence="12 13">
    <name type="scientific">Pacificitalea manganoxidans</name>
    <dbReference type="NCBI Taxonomy" id="1411902"/>
    <lineage>
        <taxon>Bacteria</taxon>
        <taxon>Pseudomonadati</taxon>
        <taxon>Pseudomonadota</taxon>
        <taxon>Alphaproteobacteria</taxon>
        <taxon>Rhodobacterales</taxon>
        <taxon>Paracoccaceae</taxon>
        <taxon>Pacificitalea</taxon>
    </lineage>
</organism>
<feature type="region of interest" description="Disordered" evidence="10">
    <location>
        <begin position="1"/>
        <end position="26"/>
    </location>
</feature>
<evidence type="ECO:0000259" key="11">
    <source>
        <dbReference type="PROSITE" id="PS50928"/>
    </source>
</evidence>
<dbReference type="InterPro" id="IPR035906">
    <property type="entry name" value="MetI-like_sf"/>
</dbReference>
<feature type="transmembrane region" description="Helical" evidence="9">
    <location>
        <begin position="305"/>
        <end position="327"/>
    </location>
</feature>
<evidence type="ECO:0000256" key="5">
    <source>
        <dbReference type="ARBA" id="ARBA00022475"/>
    </source>
</evidence>
<evidence type="ECO:0000256" key="7">
    <source>
        <dbReference type="ARBA" id="ARBA00022989"/>
    </source>
</evidence>
<proteinExistence type="inferred from homology"/>
<feature type="transmembrane region" description="Helical" evidence="9">
    <location>
        <begin position="228"/>
        <end position="257"/>
    </location>
</feature>
<keyword evidence="13" id="KW-1185">Reference proteome</keyword>
<keyword evidence="4" id="KW-0813">Transport</keyword>
<evidence type="ECO:0000313" key="13">
    <source>
        <dbReference type="Proteomes" id="UP000219050"/>
    </source>
</evidence>
<keyword evidence="8 9" id="KW-0472">Membrane</keyword>
<dbReference type="EMBL" id="CP021404">
    <property type="protein sequence ID" value="ATI42218.1"/>
    <property type="molecule type" value="Genomic_DNA"/>
</dbReference>
<comment type="similarity">
    <text evidence="2 9">Belongs to the binding-protein-dependent transport system permease family. CysTW subfamily.</text>
</comment>
<evidence type="ECO:0000256" key="3">
    <source>
        <dbReference type="ARBA" id="ARBA00016864"/>
    </source>
</evidence>
<evidence type="ECO:0000256" key="8">
    <source>
        <dbReference type="ARBA" id="ARBA00023136"/>
    </source>
</evidence>
<feature type="domain" description="ABC transmembrane type-1" evidence="11">
    <location>
        <begin position="232"/>
        <end position="444"/>
    </location>
</feature>
<evidence type="ECO:0000313" key="12">
    <source>
        <dbReference type="EMBL" id="ATI42218.1"/>
    </source>
</evidence>
<feature type="transmembrane region" description="Helical" evidence="9">
    <location>
        <begin position="277"/>
        <end position="299"/>
    </location>
</feature>